<dbReference type="AlphaFoldDB" id="A0AAJ1W6M0"/>
<evidence type="ECO:0008006" key="4">
    <source>
        <dbReference type="Google" id="ProtNLM"/>
    </source>
</evidence>
<feature type="region of interest" description="Disordered" evidence="1">
    <location>
        <begin position="20"/>
        <end position="149"/>
    </location>
</feature>
<evidence type="ECO:0000313" key="2">
    <source>
        <dbReference type="EMBL" id="MDP7739368.1"/>
    </source>
</evidence>
<proteinExistence type="predicted"/>
<comment type="caution">
    <text evidence="2">The sequence shown here is derived from an EMBL/GenBank/DDBJ whole genome shotgun (WGS) entry which is preliminary data.</text>
</comment>
<feature type="compositionally biased region" description="Basic and acidic residues" evidence="1">
    <location>
        <begin position="83"/>
        <end position="94"/>
    </location>
</feature>
<accession>A0AAJ1W6M0</accession>
<name>A0AAJ1W6M0_9MYCO</name>
<dbReference type="EMBL" id="JAUFSA010000005">
    <property type="protein sequence ID" value="MDP7739368.1"/>
    <property type="molecule type" value="Genomic_DNA"/>
</dbReference>
<evidence type="ECO:0000313" key="3">
    <source>
        <dbReference type="Proteomes" id="UP001229081"/>
    </source>
</evidence>
<dbReference type="RefSeq" id="WP_306255865.1">
    <property type="nucleotide sequence ID" value="NZ_JAUFSA010000005.1"/>
</dbReference>
<feature type="region of interest" description="Disordered" evidence="1">
    <location>
        <begin position="343"/>
        <end position="400"/>
    </location>
</feature>
<feature type="compositionally biased region" description="Low complexity" evidence="1">
    <location>
        <begin position="132"/>
        <end position="145"/>
    </location>
</feature>
<organism evidence="2 3">
    <name type="scientific">Mycobacterium paragordonae</name>
    <dbReference type="NCBI Taxonomy" id="1389713"/>
    <lineage>
        <taxon>Bacteria</taxon>
        <taxon>Bacillati</taxon>
        <taxon>Actinomycetota</taxon>
        <taxon>Actinomycetes</taxon>
        <taxon>Mycobacteriales</taxon>
        <taxon>Mycobacteriaceae</taxon>
        <taxon>Mycobacterium</taxon>
    </lineage>
</organism>
<dbReference type="Proteomes" id="UP001229081">
    <property type="component" value="Unassembled WGS sequence"/>
</dbReference>
<evidence type="ECO:0000256" key="1">
    <source>
        <dbReference type="SAM" id="MobiDB-lite"/>
    </source>
</evidence>
<reference evidence="2" key="1">
    <citation type="submission" date="2023-06" db="EMBL/GenBank/DDBJ databases">
        <title>Identification of two novel mycobacterium reveal diversities and complexities of Mycobacterium gordonae clade.</title>
        <authorList>
            <person name="Matsumoto Y."/>
            <person name="Nakamura S."/>
            <person name="Motooka D."/>
            <person name="Fukushima K."/>
        </authorList>
    </citation>
    <scope>NUCLEOTIDE SEQUENCE</scope>
    <source>
        <strain evidence="2">TY812</strain>
    </source>
</reference>
<sequence>MSGTANDPEQLWCHTQEWINDKDGPLVGPEGGCELDALPGKLDDLHALSEDPDDLDAPPGELDGPDLPDPHPQAGEPGGDAEGQVHEHHADGHEGASTAADCAQPDSSDEQGTQAGHVDTGEHDEDNPPPDAVALDPAAAAAGEEPGAESPRYNKAIAHAFAAATLVTTLVVSGVLLAMRHSPHTDDQDHPTRPSTHISVVAAPTTSTGPSTGGQDAPIPYTATAVGCLAGSSAAQSVAGTDPTQAWVCVHGATVGQHLVLNLGRTMVITGVSLTPGWVGTDASGADQWLQHLVVKRVQWSFNDSPPTIIPQETHGVHGDAPQALPGRGVLASRIIVLIQETGRAATDPAPSSAPNPNPGGGGLFGDILGPTPSPAEPAPTTTAVLPGLPADPSRTDPADHTFAVSSVKIFGHPPQ</sequence>
<protein>
    <recommendedName>
        <fullName evidence="4">Discoidin domain-containing protein</fullName>
    </recommendedName>
</protein>
<gene>
    <name evidence="2" type="ORF">QXL92_32045</name>
</gene>